<accession>A0A067BTC6</accession>
<dbReference type="InterPro" id="IPR049566">
    <property type="entry name" value="WDR59_RTC1-like_RING_Znf"/>
</dbReference>
<dbReference type="Gene3D" id="2.130.10.10">
    <property type="entry name" value="YVTN repeat-like/Quinoprotein amine dehydrogenase"/>
    <property type="match status" value="1"/>
</dbReference>
<dbReference type="Pfam" id="PF00400">
    <property type="entry name" value="WD40"/>
    <property type="match status" value="1"/>
</dbReference>
<gene>
    <name evidence="6" type="ORF">SPRG_21441</name>
</gene>
<dbReference type="GO" id="GO:0035591">
    <property type="term" value="F:signaling adaptor activity"/>
    <property type="evidence" value="ECO:0007669"/>
    <property type="project" value="TreeGrafter"/>
</dbReference>
<dbReference type="SUPFAM" id="SSF50978">
    <property type="entry name" value="WD40 repeat-like"/>
    <property type="match status" value="1"/>
</dbReference>
<dbReference type="PROSITE" id="PS50082">
    <property type="entry name" value="WD_REPEATS_2"/>
    <property type="match status" value="1"/>
</dbReference>
<dbReference type="EMBL" id="KK583324">
    <property type="protein sequence ID" value="KDO20080.1"/>
    <property type="molecule type" value="Genomic_DNA"/>
</dbReference>
<evidence type="ECO:0000256" key="3">
    <source>
        <dbReference type="PROSITE-ProRule" id="PRU00221"/>
    </source>
</evidence>
<keyword evidence="7" id="KW-1185">Reference proteome</keyword>
<dbReference type="PANTHER" id="PTHR46170:SF1">
    <property type="entry name" value="GATOR COMPLEX PROTEIN WDR59"/>
    <property type="match status" value="1"/>
</dbReference>
<sequence length="393" mass="43388">MMLLGEKPPHLSRSSSSQSTTWTDSTIHNDLNVKIEVNASTLSVDATGSVAVLAARKGLYVIDLESPYQPSRTLHHQTKWDVTVVKCNPHVLYKGLVASTSNHNTLLWNIDHNNTNNGFQGVLSSHQPLIATLRAHTRPVSDVAWSPSEPTILATCSADTKTHLWDIRTPQKPVQTLCAFTTSATHVEWNRLDRRRWRPRTTASLRNYVLPRSPVTSVLNESIAEDEREVPVLATAPTEEAVVLLSSAPKDRARYDQYKTAYGDVLYHYGALNTRCEMLKHLETTPAPHEGLTLALYCHACGHPTSDLYCAQCKDFSVKCSVCELVVRGESMYCVSCGHGGHRTHLTTWFATESACPTGCGCWCNQAKDAMEFALTLSPPPTASTSLLRSVSF</sequence>
<dbReference type="InterPro" id="IPR036322">
    <property type="entry name" value="WD40_repeat_dom_sf"/>
</dbReference>
<dbReference type="GO" id="GO:0034198">
    <property type="term" value="P:cellular response to amino acid starvation"/>
    <property type="evidence" value="ECO:0007669"/>
    <property type="project" value="TreeGrafter"/>
</dbReference>
<dbReference type="Pfam" id="PF17120">
    <property type="entry name" value="zf-RING_16"/>
    <property type="match status" value="1"/>
</dbReference>
<evidence type="ECO:0000313" key="7">
    <source>
        <dbReference type="Proteomes" id="UP000030745"/>
    </source>
</evidence>
<dbReference type="PROSITE" id="PS00678">
    <property type="entry name" value="WD_REPEATS_1"/>
    <property type="match status" value="1"/>
</dbReference>
<dbReference type="PROSITE" id="PS50294">
    <property type="entry name" value="WD_REPEATS_REGION"/>
    <property type="match status" value="1"/>
</dbReference>
<dbReference type="GO" id="GO:0035859">
    <property type="term" value="C:Seh1-associated complex"/>
    <property type="evidence" value="ECO:0007669"/>
    <property type="project" value="TreeGrafter"/>
</dbReference>
<dbReference type="AlphaFoldDB" id="A0A067BTC6"/>
<keyword evidence="1 3" id="KW-0853">WD repeat</keyword>
<dbReference type="GeneID" id="24142171"/>
<evidence type="ECO:0000256" key="4">
    <source>
        <dbReference type="SAM" id="MobiDB-lite"/>
    </source>
</evidence>
<feature type="domain" description="WDR59/RTC1-like RING zinc finger" evidence="5">
    <location>
        <begin position="318"/>
        <end position="366"/>
    </location>
</feature>
<dbReference type="KEGG" id="spar:SPRG_21441"/>
<dbReference type="InterPro" id="IPR049567">
    <property type="entry name" value="WDR59-like"/>
</dbReference>
<evidence type="ECO:0000259" key="5">
    <source>
        <dbReference type="Pfam" id="PF17120"/>
    </source>
</evidence>
<evidence type="ECO:0000313" key="6">
    <source>
        <dbReference type="EMBL" id="KDO20080.1"/>
    </source>
</evidence>
<evidence type="ECO:0000256" key="2">
    <source>
        <dbReference type="ARBA" id="ARBA00022737"/>
    </source>
</evidence>
<organism evidence="6 7">
    <name type="scientific">Saprolegnia parasitica (strain CBS 223.65)</name>
    <dbReference type="NCBI Taxonomy" id="695850"/>
    <lineage>
        <taxon>Eukaryota</taxon>
        <taxon>Sar</taxon>
        <taxon>Stramenopiles</taxon>
        <taxon>Oomycota</taxon>
        <taxon>Saprolegniomycetes</taxon>
        <taxon>Saprolegniales</taxon>
        <taxon>Saprolegniaceae</taxon>
        <taxon>Saprolegnia</taxon>
    </lineage>
</organism>
<dbReference type="InterPro" id="IPR019775">
    <property type="entry name" value="WD40_repeat_CS"/>
</dbReference>
<dbReference type="STRING" id="695850.A0A067BTC6"/>
<dbReference type="GO" id="GO:0005774">
    <property type="term" value="C:vacuolar membrane"/>
    <property type="evidence" value="ECO:0007669"/>
    <property type="project" value="TreeGrafter"/>
</dbReference>
<protein>
    <recommendedName>
        <fullName evidence="5">WDR59/RTC1-like RING zinc finger domain-containing protein</fullName>
    </recommendedName>
</protein>
<dbReference type="GO" id="GO:1904263">
    <property type="term" value="P:positive regulation of TORC1 signaling"/>
    <property type="evidence" value="ECO:0007669"/>
    <property type="project" value="TreeGrafter"/>
</dbReference>
<proteinExistence type="predicted"/>
<dbReference type="OrthoDB" id="311712at2759"/>
<dbReference type="SMART" id="SM00320">
    <property type="entry name" value="WD40"/>
    <property type="match status" value="2"/>
</dbReference>
<dbReference type="PANTHER" id="PTHR46170">
    <property type="entry name" value="GATOR COMPLEX PROTEIN WDR59"/>
    <property type="match status" value="1"/>
</dbReference>
<dbReference type="VEuPathDB" id="FungiDB:SPRG_21441"/>
<feature type="compositionally biased region" description="Low complexity" evidence="4">
    <location>
        <begin position="12"/>
        <end position="23"/>
    </location>
</feature>
<keyword evidence="2" id="KW-0677">Repeat</keyword>
<feature type="repeat" description="WD" evidence="3">
    <location>
        <begin position="133"/>
        <end position="175"/>
    </location>
</feature>
<dbReference type="InterPro" id="IPR001680">
    <property type="entry name" value="WD40_rpt"/>
</dbReference>
<name>A0A067BTC6_SAPPC</name>
<dbReference type="RefSeq" id="XP_012209211.1">
    <property type="nucleotide sequence ID" value="XM_012353821.1"/>
</dbReference>
<feature type="region of interest" description="Disordered" evidence="4">
    <location>
        <begin position="1"/>
        <end position="23"/>
    </location>
</feature>
<evidence type="ECO:0000256" key="1">
    <source>
        <dbReference type="ARBA" id="ARBA00022574"/>
    </source>
</evidence>
<dbReference type="InterPro" id="IPR015943">
    <property type="entry name" value="WD40/YVTN_repeat-like_dom_sf"/>
</dbReference>
<dbReference type="Proteomes" id="UP000030745">
    <property type="component" value="Unassembled WGS sequence"/>
</dbReference>
<reference evidence="6 7" key="1">
    <citation type="journal article" date="2013" name="PLoS Genet.">
        <title>Distinctive expansion of potential virulence genes in the genome of the oomycete fish pathogen Saprolegnia parasitica.</title>
        <authorList>
            <person name="Jiang R.H."/>
            <person name="de Bruijn I."/>
            <person name="Haas B.J."/>
            <person name="Belmonte R."/>
            <person name="Lobach L."/>
            <person name="Christie J."/>
            <person name="van den Ackerveken G."/>
            <person name="Bottin A."/>
            <person name="Bulone V."/>
            <person name="Diaz-Moreno S.M."/>
            <person name="Dumas B."/>
            <person name="Fan L."/>
            <person name="Gaulin E."/>
            <person name="Govers F."/>
            <person name="Grenville-Briggs L.J."/>
            <person name="Horner N.R."/>
            <person name="Levin J.Z."/>
            <person name="Mammella M."/>
            <person name="Meijer H.J."/>
            <person name="Morris P."/>
            <person name="Nusbaum C."/>
            <person name="Oome S."/>
            <person name="Phillips A.J."/>
            <person name="van Rooyen D."/>
            <person name="Rzeszutek E."/>
            <person name="Saraiva M."/>
            <person name="Secombes C.J."/>
            <person name="Seidl M.F."/>
            <person name="Snel B."/>
            <person name="Stassen J.H."/>
            <person name="Sykes S."/>
            <person name="Tripathy S."/>
            <person name="van den Berg H."/>
            <person name="Vega-Arreguin J.C."/>
            <person name="Wawra S."/>
            <person name="Young S.K."/>
            <person name="Zeng Q."/>
            <person name="Dieguez-Uribeondo J."/>
            <person name="Russ C."/>
            <person name="Tyler B.M."/>
            <person name="van West P."/>
        </authorList>
    </citation>
    <scope>NUCLEOTIDE SEQUENCE [LARGE SCALE GENOMIC DNA]</scope>
    <source>
        <strain evidence="6 7">CBS 223.65</strain>
    </source>
</reference>